<dbReference type="GO" id="GO:0016757">
    <property type="term" value="F:glycosyltransferase activity"/>
    <property type="evidence" value="ECO:0007669"/>
    <property type="project" value="InterPro"/>
</dbReference>
<protein>
    <submittedName>
        <fullName evidence="2">Glycosyltransferase family 4 protein</fullName>
    </submittedName>
</protein>
<dbReference type="PANTHER" id="PTHR45947:SF14">
    <property type="entry name" value="SLL1723 PROTEIN"/>
    <property type="match status" value="1"/>
</dbReference>
<name>A0A553WA12_9SPHN</name>
<gene>
    <name evidence="2" type="ORF">FOM92_10110</name>
</gene>
<evidence type="ECO:0000313" key="3">
    <source>
        <dbReference type="Proteomes" id="UP000320160"/>
    </source>
</evidence>
<sequence length="405" mass="44248">MHIGYVVKRYPRFSETFIVNEILAHERAGVPVQIFAVRRVNEPYFQSILGQVRSPVHYISDSTPKAEGLWSALKDGAKSLPRFWENLEAFRSEELPDVLQSIHLAIAARKAGITHLHAHFATVATTVARMAARFAGIGYSVTAHAKDIFHADIDPLKLHPKLADAEAVVTVSDFNVDYLATTYGFHPPHVQRIYNGLWLDEFPYSSPVARPKHIVAVGRLVEKKGFATLVEACALLHARGQEFTCEIIGDGPQRADLEQRIEDRGLTGKVRLAGALPRPNVITALQSAGVSALPCIVADDGDRDGLPTVLVEAMALGTPCVSTDVTGVPEVVKHGTTGLCIEQRNPEALAEALGLVLENPAMRERLASQARAMIERDFDVDQNAAYLRNFFSARAATVALRRVAG</sequence>
<comment type="caution">
    <text evidence="2">The sequence shown here is derived from an EMBL/GenBank/DDBJ whole genome shotgun (WGS) entry which is preliminary data.</text>
</comment>
<keyword evidence="3" id="KW-1185">Reference proteome</keyword>
<reference evidence="2 3" key="1">
    <citation type="submission" date="2019-07" db="EMBL/GenBank/DDBJ databases">
        <authorList>
            <person name="Park M."/>
        </authorList>
    </citation>
    <scope>NUCLEOTIDE SEQUENCE [LARGE SCALE GENOMIC DNA]</scope>
    <source>
        <strain evidence="2 3">KCTC32445</strain>
    </source>
</reference>
<dbReference type="EMBL" id="VKKU01000002">
    <property type="protein sequence ID" value="TSB01534.1"/>
    <property type="molecule type" value="Genomic_DNA"/>
</dbReference>
<accession>A0A553WA12</accession>
<proteinExistence type="predicted"/>
<keyword evidence="2" id="KW-0808">Transferase</keyword>
<dbReference type="CDD" id="cd03801">
    <property type="entry name" value="GT4_PimA-like"/>
    <property type="match status" value="1"/>
</dbReference>
<dbReference type="InterPro" id="IPR001296">
    <property type="entry name" value="Glyco_trans_1"/>
</dbReference>
<organism evidence="2 3">
    <name type="scientific">Sphingorhabdus contaminans</name>
    <dbReference type="NCBI Taxonomy" id="1343899"/>
    <lineage>
        <taxon>Bacteria</taxon>
        <taxon>Pseudomonadati</taxon>
        <taxon>Pseudomonadota</taxon>
        <taxon>Alphaproteobacteria</taxon>
        <taxon>Sphingomonadales</taxon>
        <taxon>Sphingomonadaceae</taxon>
        <taxon>Sphingorhabdus</taxon>
    </lineage>
</organism>
<dbReference type="PANTHER" id="PTHR45947">
    <property type="entry name" value="SULFOQUINOVOSYL TRANSFERASE SQD2"/>
    <property type="match status" value="1"/>
</dbReference>
<dbReference type="Pfam" id="PF00534">
    <property type="entry name" value="Glycos_transf_1"/>
    <property type="match status" value="1"/>
</dbReference>
<evidence type="ECO:0000313" key="2">
    <source>
        <dbReference type="EMBL" id="TSB01534.1"/>
    </source>
</evidence>
<dbReference type="InterPro" id="IPR050194">
    <property type="entry name" value="Glycosyltransferase_grp1"/>
</dbReference>
<dbReference type="OrthoDB" id="9790710at2"/>
<feature type="domain" description="Glycosyl transferase family 1" evidence="1">
    <location>
        <begin position="210"/>
        <end position="372"/>
    </location>
</feature>
<dbReference type="Proteomes" id="UP000320160">
    <property type="component" value="Unassembled WGS sequence"/>
</dbReference>
<dbReference type="RefSeq" id="WP_143776752.1">
    <property type="nucleotide sequence ID" value="NZ_VKKU01000002.1"/>
</dbReference>
<dbReference type="Gene3D" id="3.40.50.2000">
    <property type="entry name" value="Glycogen Phosphorylase B"/>
    <property type="match status" value="2"/>
</dbReference>
<dbReference type="SUPFAM" id="SSF53756">
    <property type="entry name" value="UDP-Glycosyltransferase/glycogen phosphorylase"/>
    <property type="match status" value="1"/>
</dbReference>
<evidence type="ECO:0000259" key="1">
    <source>
        <dbReference type="Pfam" id="PF00534"/>
    </source>
</evidence>
<dbReference type="AlphaFoldDB" id="A0A553WA12"/>